<keyword evidence="2" id="KW-1185">Reference proteome</keyword>
<evidence type="ECO:0000313" key="2">
    <source>
        <dbReference type="Proteomes" id="UP001612915"/>
    </source>
</evidence>
<evidence type="ECO:0000313" key="1">
    <source>
        <dbReference type="EMBL" id="MFI7585776.1"/>
    </source>
</evidence>
<dbReference type="Proteomes" id="UP001612915">
    <property type="component" value="Unassembled WGS sequence"/>
</dbReference>
<sequence length="319" mass="34661">MVHTEHAPSPLAQAGRAAWAALEPLHNYMYFVPYAAQLYATEGVTDPRDAYFAARASVVGHLGPTPVTAMFYNFAPASVSRSIPRVWTLISPERAREVRAQAVEEALTEVLGESADSPQLHEALALARRAAEAATEHAQGRPLFSAHAELPWPESPHAQLWHAQTLLREFRGDGHTATLLHSGVSGLEALVLYTATEKVDGDQLRLTRGVNRNDWDACVASLVDQGLLEPDTRWDVTPAGAALRKKIEDTTDVLAEVAYAPLGVAGAQRLAELSTALNKPVVEADVIPWLRKRPIVTRRSRVRGRTVSLGGNLESRSAV</sequence>
<reference evidence="1 2" key="1">
    <citation type="submission" date="2024-10" db="EMBL/GenBank/DDBJ databases">
        <title>The Natural Products Discovery Center: Release of the First 8490 Sequenced Strains for Exploring Actinobacteria Biosynthetic Diversity.</title>
        <authorList>
            <person name="Kalkreuter E."/>
            <person name="Kautsar S.A."/>
            <person name="Yang D."/>
            <person name="Bader C.D."/>
            <person name="Teijaro C.N."/>
            <person name="Fluegel L."/>
            <person name="Davis C.M."/>
            <person name="Simpson J.R."/>
            <person name="Lauterbach L."/>
            <person name="Steele A.D."/>
            <person name="Gui C."/>
            <person name="Meng S."/>
            <person name="Li G."/>
            <person name="Viehrig K."/>
            <person name="Ye F."/>
            <person name="Su P."/>
            <person name="Kiefer A.F."/>
            <person name="Nichols A."/>
            <person name="Cepeda A.J."/>
            <person name="Yan W."/>
            <person name="Fan B."/>
            <person name="Jiang Y."/>
            <person name="Adhikari A."/>
            <person name="Zheng C.-J."/>
            <person name="Schuster L."/>
            <person name="Cowan T.M."/>
            <person name="Smanski M.J."/>
            <person name="Chevrette M.G."/>
            <person name="De Carvalho L.P.S."/>
            <person name="Shen B."/>
        </authorList>
    </citation>
    <scope>NUCLEOTIDE SEQUENCE [LARGE SCALE GENOMIC DNA]</scope>
    <source>
        <strain evidence="1 2">NPDC049639</strain>
    </source>
</reference>
<name>A0ABW8AHE7_9ACTN</name>
<accession>A0ABW8AHE7</accession>
<comment type="caution">
    <text evidence="1">The sequence shown here is derived from an EMBL/GenBank/DDBJ whole genome shotgun (WGS) entry which is preliminary data.</text>
</comment>
<organism evidence="1 2">
    <name type="scientific">Spongisporangium articulatum</name>
    <dbReference type="NCBI Taxonomy" id="3362603"/>
    <lineage>
        <taxon>Bacteria</taxon>
        <taxon>Bacillati</taxon>
        <taxon>Actinomycetota</taxon>
        <taxon>Actinomycetes</taxon>
        <taxon>Kineosporiales</taxon>
        <taxon>Kineosporiaceae</taxon>
        <taxon>Spongisporangium</taxon>
    </lineage>
</organism>
<dbReference type="EMBL" id="JBITLV010000001">
    <property type="protein sequence ID" value="MFI7585776.1"/>
    <property type="molecule type" value="Genomic_DNA"/>
</dbReference>
<dbReference type="InterPro" id="IPR054058">
    <property type="entry name" value="HTH_67"/>
</dbReference>
<dbReference type="NCBIfam" id="NF047719">
    <property type="entry name" value="SCO6745_fam_HTH"/>
    <property type="match status" value="1"/>
</dbReference>
<evidence type="ECO:0008006" key="3">
    <source>
        <dbReference type="Google" id="ProtNLM"/>
    </source>
</evidence>
<gene>
    <name evidence="1" type="ORF">ACIB24_01730</name>
</gene>
<protein>
    <recommendedName>
        <fullName evidence="3">SalK</fullName>
    </recommendedName>
</protein>
<dbReference type="Pfam" id="PF21863">
    <property type="entry name" value="HTH_67"/>
    <property type="match status" value="1"/>
</dbReference>
<proteinExistence type="predicted"/>
<dbReference type="RefSeq" id="WP_398274240.1">
    <property type="nucleotide sequence ID" value="NZ_JBITLV010000001.1"/>
</dbReference>